<evidence type="ECO:0000313" key="3">
    <source>
        <dbReference type="Proteomes" id="UP001485043"/>
    </source>
</evidence>
<reference evidence="2 3" key="1">
    <citation type="journal article" date="2024" name="Nat. Commun.">
        <title>Phylogenomics reveals the evolutionary origins of lichenization in chlorophyte algae.</title>
        <authorList>
            <person name="Puginier C."/>
            <person name="Libourel C."/>
            <person name="Otte J."/>
            <person name="Skaloud P."/>
            <person name="Haon M."/>
            <person name="Grisel S."/>
            <person name="Petersen M."/>
            <person name="Berrin J.G."/>
            <person name="Delaux P.M."/>
            <person name="Dal Grande F."/>
            <person name="Keller J."/>
        </authorList>
    </citation>
    <scope>NUCLEOTIDE SEQUENCE [LARGE SCALE GENOMIC DNA]</scope>
    <source>
        <strain evidence="2 3">SAG 2523</strain>
    </source>
</reference>
<evidence type="ECO:0000256" key="1">
    <source>
        <dbReference type="SAM" id="MobiDB-lite"/>
    </source>
</evidence>
<keyword evidence="3" id="KW-1185">Reference proteome</keyword>
<gene>
    <name evidence="2" type="ORF">WJX84_002159</name>
</gene>
<name>A0AAW1SIZ4_9CHLO</name>
<proteinExistence type="predicted"/>
<dbReference type="AlphaFoldDB" id="A0AAW1SIZ4"/>
<sequence>MPTTPRARLTPRTEATTARPPDRPHANRDLAPSNATQAPAHGGHTHPRDRAPKPAPPRNTDYERPTQAPPRRHKTRIQANHPNQGDPTTTPGVQRTAPPLHPAHSYRRQPGDSYTRMPRRPYPDNPQSHHHADPTKATNPRPPRTARATPRNSPCAAGS</sequence>
<comment type="caution">
    <text evidence="2">The sequence shown here is derived from an EMBL/GenBank/DDBJ whole genome shotgun (WGS) entry which is preliminary data.</text>
</comment>
<dbReference type="EMBL" id="JALJOV010001594">
    <property type="protein sequence ID" value="KAK9845653.1"/>
    <property type="molecule type" value="Genomic_DNA"/>
</dbReference>
<organism evidence="2 3">
    <name type="scientific">Apatococcus fuscideae</name>
    <dbReference type="NCBI Taxonomy" id="2026836"/>
    <lineage>
        <taxon>Eukaryota</taxon>
        <taxon>Viridiplantae</taxon>
        <taxon>Chlorophyta</taxon>
        <taxon>core chlorophytes</taxon>
        <taxon>Trebouxiophyceae</taxon>
        <taxon>Chlorellales</taxon>
        <taxon>Chlorellaceae</taxon>
        <taxon>Apatococcus</taxon>
    </lineage>
</organism>
<feature type="compositionally biased region" description="Polar residues" evidence="1">
    <location>
        <begin position="77"/>
        <end position="93"/>
    </location>
</feature>
<feature type="region of interest" description="Disordered" evidence="1">
    <location>
        <begin position="1"/>
        <end position="159"/>
    </location>
</feature>
<accession>A0AAW1SIZ4</accession>
<feature type="compositionally biased region" description="Low complexity" evidence="1">
    <location>
        <begin position="1"/>
        <end position="19"/>
    </location>
</feature>
<dbReference type="Proteomes" id="UP001485043">
    <property type="component" value="Unassembled WGS sequence"/>
</dbReference>
<protein>
    <submittedName>
        <fullName evidence="2">Uncharacterized protein</fullName>
    </submittedName>
</protein>
<evidence type="ECO:0000313" key="2">
    <source>
        <dbReference type="EMBL" id="KAK9845653.1"/>
    </source>
</evidence>